<dbReference type="PANTHER" id="PTHR37299:SF1">
    <property type="entry name" value="STAGE 0 SPORULATION PROTEIN A HOMOLOG"/>
    <property type="match status" value="1"/>
</dbReference>
<feature type="domain" description="HTH LytTR-type" evidence="3">
    <location>
        <begin position="145"/>
        <end position="248"/>
    </location>
</feature>
<protein>
    <submittedName>
        <fullName evidence="4">Response regulator</fullName>
    </submittedName>
</protein>
<dbReference type="PROSITE" id="PS50110">
    <property type="entry name" value="RESPONSE_REGULATORY"/>
    <property type="match status" value="1"/>
</dbReference>
<dbReference type="EMBL" id="WPIN01000012">
    <property type="protein sequence ID" value="MVM33808.1"/>
    <property type="molecule type" value="Genomic_DNA"/>
</dbReference>
<dbReference type="Proteomes" id="UP000436006">
    <property type="component" value="Unassembled WGS sequence"/>
</dbReference>
<dbReference type="SMART" id="SM00448">
    <property type="entry name" value="REC"/>
    <property type="match status" value="1"/>
</dbReference>
<dbReference type="InterPro" id="IPR007492">
    <property type="entry name" value="LytTR_DNA-bd_dom"/>
</dbReference>
<dbReference type="InterPro" id="IPR001789">
    <property type="entry name" value="Sig_transdc_resp-reg_receiver"/>
</dbReference>
<dbReference type="Gene3D" id="3.40.50.2300">
    <property type="match status" value="1"/>
</dbReference>
<comment type="caution">
    <text evidence="4">The sequence shown here is derived from an EMBL/GenBank/DDBJ whole genome shotgun (WGS) entry which is preliminary data.</text>
</comment>
<sequence length="248" mass="28436">MKAILIDDEQHNLDNLRALLAMYCPQVDVCAVALSAEQGKVGLYTYQPDLLFLDIQMPDQDGFAMLRSLAQYDFEIIFVTAYDQYAIQAMRFAAVDYLLKPVDIAELQAAVAKASKQRQLKVQNQQLENLMQLLKTQPSKEEQRLALATTRETRFVKTSEIIRCESSNNYTTFFLVDGDALLVCKPIYEYEEILRDYSFIRCHQSHLVNTAFIKSWKKEFGDFLLLTNGTEVPISRGKKEVIKKALNL</sequence>
<name>A0A7K1SJA5_9BACT</name>
<reference evidence="4 5" key="1">
    <citation type="submission" date="2019-12" db="EMBL/GenBank/DDBJ databases">
        <title>Spirosoma sp. HMF4905 genome sequencing and assembly.</title>
        <authorList>
            <person name="Kang H."/>
            <person name="Cha I."/>
            <person name="Kim H."/>
            <person name="Joh K."/>
        </authorList>
    </citation>
    <scope>NUCLEOTIDE SEQUENCE [LARGE SCALE GENOMIC DNA]</scope>
    <source>
        <strain evidence="4 5">HMF4905</strain>
    </source>
</reference>
<feature type="modified residue" description="4-aspartylphosphate" evidence="1">
    <location>
        <position position="54"/>
    </location>
</feature>
<evidence type="ECO:0000256" key="1">
    <source>
        <dbReference type="PROSITE-ProRule" id="PRU00169"/>
    </source>
</evidence>
<dbReference type="GO" id="GO:0003677">
    <property type="term" value="F:DNA binding"/>
    <property type="evidence" value="ECO:0007669"/>
    <property type="project" value="InterPro"/>
</dbReference>
<evidence type="ECO:0000259" key="2">
    <source>
        <dbReference type="PROSITE" id="PS50110"/>
    </source>
</evidence>
<dbReference type="PROSITE" id="PS50930">
    <property type="entry name" value="HTH_LYTTR"/>
    <property type="match status" value="1"/>
</dbReference>
<evidence type="ECO:0000313" key="4">
    <source>
        <dbReference type="EMBL" id="MVM33808.1"/>
    </source>
</evidence>
<dbReference type="RefSeq" id="WP_157588508.1">
    <property type="nucleotide sequence ID" value="NZ_WPIN01000012.1"/>
</dbReference>
<dbReference type="AlphaFoldDB" id="A0A7K1SJA5"/>
<dbReference type="SUPFAM" id="SSF52172">
    <property type="entry name" value="CheY-like"/>
    <property type="match status" value="1"/>
</dbReference>
<dbReference type="SMART" id="SM00850">
    <property type="entry name" value="LytTR"/>
    <property type="match status" value="1"/>
</dbReference>
<evidence type="ECO:0000313" key="5">
    <source>
        <dbReference type="Proteomes" id="UP000436006"/>
    </source>
</evidence>
<proteinExistence type="predicted"/>
<dbReference type="PANTHER" id="PTHR37299">
    <property type="entry name" value="TRANSCRIPTIONAL REGULATOR-RELATED"/>
    <property type="match status" value="1"/>
</dbReference>
<feature type="domain" description="Response regulatory" evidence="2">
    <location>
        <begin position="2"/>
        <end position="115"/>
    </location>
</feature>
<gene>
    <name evidence="4" type="ORF">GO755_27470</name>
</gene>
<dbReference type="Pfam" id="PF00072">
    <property type="entry name" value="Response_reg"/>
    <property type="match status" value="1"/>
</dbReference>
<dbReference type="Pfam" id="PF04397">
    <property type="entry name" value="LytTR"/>
    <property type="match status" value="1"/>
</dbReference>
<keyword evidence="5" id="KW-1185">Reference proteome</keyword>
<dbReference type="InterPro" id="IPR011006">
    <property type="entry name" value="CheY-like_superfamily"/>
</dbReference>
<dbReference type="GO" id="GO:0000156">
    <property type="term" value="F:phosphorelay response regulator activity"/>
    <property type="evidence" value="ECO:0007669"/>
    <property type="project" value="InterPro"/>
</dbReference>
<dbReference type="InterPro" id="IPR046947">
    <property type="entry name" value="LytR-like"/>
</dbReference>
<dbReference type="Gene3D" id="2.40.50.1020">
    <property type="entry name" value="LytTr DNA-binding domain"/>
    <property type="match status" value="1"/>
</dbReference>
<keyword evidence="1" id="KW-0597">Phosphoprotein</keyword>
<evidence type="ECO:0000259" key="3">
    <source>
        <dbReference type="PROSITE" id="PS50930"/>
    </source>
</evidence>
<organism evidence="4 5">
    <name type="scientific">Spirosoma arboris</name>
    <dbReference type="NCBI Taxonomy" id="2682092"/>
    <lineage>
        <taxon>Bacteria</taxon>
        <taxon>Pseudomonadati</taxon>
        <taxon>Bacteroidota</taxon>
        <taxon>Cytophagia</taxon>
        <taxon>Cytophagales</taxon>
        <taxon>Cytophagaceae</taxon>
        <taxon>Spirosoma</taxon>
    </lineage>
</organism>
<accession>A0A7K1SJA5</accession>